<keyword evidence="1" id="KW-0732">Signal</keyword>
<proteinExistence type="predicted"/>
<evidence type="ECO:0000256" key="1">
    <source>
        <dbReference type="SAM" id="SignalP"/>
    </source>
</evidence>
<feature type="chain" id="PRO_5009681272" evidence="1">
    <location>
        <begin position="29"/>
        <end position="350"/>
    </location>
</feature>
<dbReference type="CDD" id="cd01147">
    <property type="entry name" value="HemV-2"/>
    <property type="match status" value="1"/>
</dbReference>
<protein>
    <submittedName>
        <fullName evidence="3">Periplasmic binding protein</fullName>
    </submittedName>
</protein>
<dbReference type="EMBL" id="CCAE010000004">
    <property type="protein sequence ID" value="CDN86420.1"/>
    <property type="molecule type" value="Genomic_DNA"/>
</dbReference>
<dbReference type="AlphaFoldDB" id="A0A1L1PAF2"/>
<gene>
    <name evidence="3" type="ORF">BN948_00822</name>
</gene>
<accession>A0A1L1PAF2</accession>
<dbReference type="SUPFAM" id="SSF53807">
    <property type="entry name" value="Helical backbone' metal receptor"/>
    <property type="match status" value="1"/>
</dbReference>
<reference evidence="4" key="2">
    <citation type="submission" date="2014-11" db="EMBL/GenBank/DDBJ databases">
        <title>Draft genome sequence of Hydrogenophaga intermedia S1.</title>
        <authorList>
            <person name="Gan H.M."/>
            <person name="Chew T.H."/>
            <person name="Stolz A."/>
        </authorList>
    </citation>
    <scope>NUCLEOTIDE SEQUENCE [LARGE SCALE GENOMIC DNA]</scope>
    <source>
        <strain evidence="4">S1</strain>
    </source>
</reference>
<dbReference type="Pfam" id="PF01497">
    <property type="entry name" value="Peripla_BP_2"/>
    <property type="match status" value="1"/>
</dbReference>
<evidence type="ECO:0000313" key="3">
    <source>
        <dbReference type="EMBL" id="CDN86420.1"/>
    </source>
</evidence>
<dbReference type="PANTHER" id="PTHR30535:SF34">
    <property type="entry name" value="MOLYBDATE-BINDING PROTEIN MOLA"/>
    <property type="match status" value="1"/>
</dbReference>
<dbReference type="GO" id="GO:0071281">
    <property type="term" value="P:cellular response to iron ion"/>
    <property type="evidence" value="ECO:0007669"/>
    <property type="project" value="TreeGrafter"/>
</dbReference>
<evidence type="ECO:0000259" key="2">
    <source>
        <dbReference type="PROSITE" id="PS50983"/>
    </source>
</evidence>
<dbReference type="Gene3D" id="3.40.50.1980">
    <property type="entry name" value="Nitrogenase molybdenum iron protein domain"/>
    <property type="match status" value="2"/>
</dbReference>
<name>A0A1L1PAF2_HYDIT</name>
<dbReference type="PROSITE" id="PS50983">
    <property type="entry name" value="FE_B12_PBP"/>
    <property type="match status" value="1"/>
</dbReference>
<dbReference type="InterPro" id="IPR050902">
    <property type="entry name" value="ABC_Transporter_SBP"/>
</dbReference>
<evidence type="ECO:0000313" key="4">
    <source>
        <dbReference type="Proteomes" id="UP000028878"/>
    </source>
</evidence>
<dbReference type="Gene3D" id="1.20.58.2180">
    <property type="match status" value="1"/>
</dbReference>
<dbReference type="InterPro" id="IPR002491">
    <property type="entry name" value="ABC_transptr_periplasmic_BD"/>
</dbReference>
<feature type="signal peptide" evidence="1">
    <location>
        <begin position="1"/>
        <end position="28"/>
    </location>
</feature>
<organism evidence="3 4">
    <name type="scientific">Hydrogenophaga intermedia</name>
    <dbReference type="NCBI Taxonomy" id="65786"/>
    <lineage>
        <taxon>Bacteria</taxon>
        <taxon>Pseudomonadati</taxon>
        <taxon>Pseudomonadota</taxon>
        <taxon>Betaproteobacteria</taxon>
        <taxon>Burkholderiales</taxon>
        <taxon>Comamonadaceae</taxon>
        <taxon>Hydrogenophaga</taxon>
    </lineage>
</organism>
<reference evidence="4" key="1">
    <citation type="submission" date="2014-02" db="EMBL/GenBank/DDBJ databases">
        <authorList>
            <person name="Gan H."/>
        </authorList>
    </citation>
    <scope>NUCLEOTIDE SEQUENCE [LARGE SCALE GENOMIC DNA]</scope>
    <source>
        <strain evidence="4">S1</strain>
    </source>
</reference>
<dbReference type="Proteomes" id="UP000028878">
    <property type="component" value="Unassembled WGS sequence"/>
</dbReference>
<sequence length="350" mass="38694" precursor="true">MDSNCLEPWSRRAVLLALAACGAAPVFAQAPSRRVTDSAGRAVPVPPRVQRVFPAGPPAAIWLYTLAPEALLGWPRANRPEEIEFLLPGVGNRPEVGRLTGRGNTANLETVLALKPDLIVDTGSVRQTFVELAERVQQQTGIPYALIDGALEAVPAGYRLLGELMGRPERAEALARYAEDTLRQVRERVAGVPRERHPRVYYARGPHGLETGLDGSINVEMFEAMGIQLVSTRMPGGLARVSVEQVLNWDPEVIITIDQTFAQSAAQSPLWRNVSAVKNGRVHLSPKLPFGWVDFPPSVNRLPGLWWIGAKVFPERFREDLGEVARDFYRRFYQVELSATQVQRVLAGRD</sequence>
<dbReference type="PANTHER" id="PTHR30535">
    <property type="entry name" value="VITAMIN B12-BINDING PROTEIN"/>
    <property type="match status" value="1"/>
</dbReference>
<keyword evidence="4" id="KW-1185">Reference proteome</keyword>
<feature type="domain" description="Fe/B12 periplasmic-binding" evidence="2">
    <location>
        <begin position="51"/>
        <end position="316"/>
    </location>
</feature>